<sequence>MMDKNIFWELIQTSYKEADWETDKQMQILKNKLSDYSQDEILKFGKIYEIYAKESEKSKLWAAAYVLNDGCSEDCFESFRGWLISRGKEPYLNAILNPDSIIDLDMPYEDDYYENEDMLSVAQMAFNEKIGLNEDINLYYQRMREFELDTKEIFNIVDEISFGEDIDAKWDKKDEESIRKLVPKLCEQYW</sequence>
<dbReference type="Pfam" id="PF14024">
    <property type="entry name" value="DUF4240"/>
    <property type="match status" value="1"/>
</dbReference>
<evidence type="ECO:0000313" key="2">
    <source>
        <dbReference type="EMBL" id="MPL72023.1"/>
    </source>
</evidence>
<proteinExistence type="predicted"/>
<evidence type="ECO:0000259" key="1">
    <source>
        <dbReference type="Pfam" id="PF14024"/>
    </source>
</evidence>
<protein>
    <recommendedName>
        <fullName evidence="1">DUF4240 domain-containing protein</fullName>
    </recommendedName>
</protein>
<comment type="caution">
    <text evidence="2">The sequence shown here is derived from an EMBL/GenBank/DDBJ whole genome shotgun (WGS) entry which is preliminary data.</text>
</comment>
<dbReference type="AlphaFoldDB" id="A0A644TYG7"/>
<gene>
    <name evidence="2" type="ORF">SDC9_17802</name>
</gene>
<accession>A0A644TYG7</accession>
<name>A0A644TYG7_9ZZZZ</name>
<reference evidence="2" key="1">
    <citation type="submission" date="2019-08" db="EMBL/GenBank/DDBJ databases">
        <authorList>
            <person name="Kucharzyk K."/>
            <person name="Murdoch R.W."/>
            <person name="Higgins S."/>
            <person name="Loffler F."/>
        </authorList>
    </citation>
    <scope>NUCLEOTIDE SEQUENCE</scope>
</reference>
<feature type="domain" description="DUF4240" evidence="1">
    <location>
        <begin position="2"/>
        <end position="127"/>
    </location>
</feature>
<organism evidence="2">
    <name type="scientific">bioreactor metagenome</name>
    <dbReference type="NCBI Taxonomy" id="1076179"/>
    <lineage>
        <taxon>unclassified sequences</taxon>
        <taxon>metagenomes</taxon>
        <taxon>ecological metagenomes</taxon>
    </lineage>
</organism>
<dbReference type="EMBL" id="VSSQ01000063">
    <property type="protein sequence ID" value="MPL72023.1"/>
    <property type="molecule type" value="Genomic_DNA"/>
</dbReference>
<dbReference type="InterPro" id="IPR025334">
    <property type="entry name" value="DUF4240"/>
</dbReference>